<dbReference type="GO" id="GO:0003700">
    <property type="term" value="F:DNA-binding transcription factor activity"/>
    <property type="evidence" value="ECO:0007669"/>
    <property type="project" value="TreeGrafter"/>
</dbReference>
<proteinExistence type="predicted"/>
<sequence length="353" mass="39270">MKGKLNIREIAAQAGLSIATVSRVLAGKANTRAATREKVLAIARQHGVMENLTAGRLLLNNLVVFAPPRAFDQRTDIFYYKVIQGIHQALNHHDVRVRYCGIDELDSDAALFLEKMHQPETDAAIIVGIDDRHIHQLAAELNKPCVLINCLDQRMRLPAVSPDHQLIGHFSANYLFEQGHRQLLTLHCLRRYTMAQRLAGVRDAWRANNLYMDERRHLLTAEGFGSAEAEQRVSAWLQRTPANKRPTAILAGGDFMAMGAMSALQNAGLRVPQDISVMSMDGFNLAAIHDIALTSVHVPRNELGSEAVRVLQQRLLNPDGPCGNLLLAGRLVNGETVRRLRQQAPVRQEGLYE</sequence>
<evidence type="ECO:0000313" key="6">
    <source>
        <dbReference type="EMBL" id="CUU25213.1"/>
    </source>
</evidence>
<dbReference type="PANTHER" id="PTHR30146">
    <property type="entry name" value="LACI-RELATED TRANSCRIPTIONAL REPRESSOR"/>
    <property type="match status" value="1"/>
</dbReference>
<evidence type="ECO:0000256" key="3">
    <source>
        <dbReference type="ARBA" id="ARBA00023125"/>
    </source>
</evidence>
<keyword evidence="6" id="KW-0575">Peroxidase</keyword>
<evidence type="ECO:0000256" key="1">
    <source>
        <dbReference type="ARBA" id="ARBA00022491"/>
    </source>
</evidence>
<dbReference type="Pfam" id="PF13377">
    <property type="entry name" value="Peripla_BP_3"/>
    <property type="match status" value="1"/>
</dbReference>
<dbReference type="PROSITE" id="PS50932">
    <property type="entry name" value="HTH_LACI_2"/>
    <property type="match status" value="1"/>
</dbReference>
<evidence type="ECO:0000256" key="4">
    <source>
        <dbReference type="ARBA" id="ARBA00023163"/>
    </source>
</evidence>
<dbReference type="Gene3D" id="3.40.50.2300">
    <property type="match status" value="2"/>
</dbReference>
<reference evidence="7" key="1">
    <citation type="submission" date="2015-11" db="EMBL/GenBank/DDBJ databases">
        <authorList>
            <person name="Blom J."/>
        </authorList>
    </citation>
    <scope>NUCLEOTIDE SEQUENCE [LARGE SCALE GENOMIC DNA]</scope>
</reference>
<dbReference type="SUPFAM" id="SSF47413">
    <property type="entry name" value="lambda repressor-like DNA-binding domains"/>
    <property type="match status" value="1"/>
</dbReference>
<dbReference type="PANTHER" id="PTHR30146:SF151">
    <property type="entry name" value="HTH-TYPE TRANSCRIPTIONAL REPRESSOR CYTR"/>
    <property type="match status" value="1"/>
</dbReference>
<dbReference type="SUPFAM" id="SSF53822">
    <property type="entry name" value="Periplasmic binding protein-like I"/>
    <property type="match status" value="1"/>
</dbReference>
<keyword evidence="2" id="KW-0805">Transcription regulation</keyword>
<keyword evidence="3" id="KW-0238">DNA-binding</keyword>
<keyword evidence="4" id="KW-0804">Transcription</keyword>
<dbReference type="GO" id="GO:0004601">
    <property type="term" value="F:peroxidase activity"/>
    <property type="evidence" value="ECO:0007669"/>
    <property type="project" value="UniProtKB-KW"/>
</dbReference>
<dbReference type="OrthoDB" id="9798934at2"/>
<dbReference type="SMART" id="SM00354">
    <property type="entry name" value="HTH_LACI"/>
    <property type="match status" value="1"/>
</dbReference>
<dbReference type="PATRIC" id="fig|1619313.3.peg.3097"/>
<dbReference type="GO" id="GO:0000976">
    <property type="term" value="F:transcription cis-regulatory region binding"/>
    <property type="evidence" value="ECO:0007669"/>
    <property type="project" value="TreeGrafter"/>
</dbReference>
<accession>A0A0U5ECK3</accession>
<dbReference type="Gene3D" id="1.10.260.40">
    <property type="entry name" value="lambda repressor-like DNA-binding domains"/>
    <property type="match status" value="1"/>
</dbReference>
<organism evidence="6 7">
    <name type="scientific">Duffyella gerundensis</name>
    <dbReference type="NCBI Taxonomy" id="1619313"/>
    <lineage>
        <taxon>Bacteria</taxon>
        <taxon>Pseudomonadati</taxon>
        <taxon>Pseudomonadota</taxon>
        <taxon>Gammaproteobacteria</taxon>
        <taxon>Enterobacterales</taxon>
        <taxon>Erwiniaceae</taxon>
        <taxon>Duffyella</taxon>
    </lineage>
</organism>
<dbReference type="InterPro" id="IPR028082">
    <property type="entry name" value="Peripla_BP_I"/>
</dbReference>
<evidence type="ECO:0000259" key="5">
    <source>
        <dbReference type="PROSITE" id="PS50932"/>
    </source>
</evidence>
<evidence type="ECO:0000313" key="7">
    <source>
        <dbReference type="Proteomes" id="UP000059419"/>
    </source>
</evidence>
<keyword evidence="6" id="KW-0560">Oxidoreductase</keyword>
<evidence type="ECO:0000256" key="2">
    <source>
        <dbReference type="ARBA" id="ARBA00023015"/>
    </source>
</evidence>
<name>A0A0U5ECK3_9GAMM</name>
<feature type="domain" description="HTH lacI-type" evidence="5">
    <location>
        <begin position="5"/>
        <end position="59"/>
    </location>
</feature>
<dbReference type="KEGG" id="ege:EM595_2982"/>
<dbReference type="RefSeq" id="WP_067433682.1">
    <property type="nucleotide sequence ID" value="NZ_JBQRBZ010000029.1"/>
</dbReference>
<keyword evidence="1" id="KW-0678">Repressor</keyword>
<dbReference type="Proteomes" id="UP000059419">
    <property type="component" value="Chromosome 1"/>
</dbReference>
<dbReference type="InterPro" id="IPR000843">
    <property type="entry name" value="HTH_LacI"/>
</dbReference>
<gene>
    <name evidence="6" type="ORF">EM595_2982</name>
</gene>
<dbReference type="CDD" id="cd01392">
    <property type="entry name" value="HTH_LacI"/>
    <property type="match status" value="1"/>
</dbReference>
<dbReference type="STRING" id="1619313.EM595_2982"/>
<dbReference type="InterPro" id="IPR010982">
    <property type="entry name" value="Lambda_DNA-bd_dom_sf"/>
</dbReference>
<protein>
    <submittedName>
        <fullName evidence="6">Cytochrome C peroxidase</fullName>
    </submittedName>
</protein>
<dbReference type="AlphaFoldDB" id="A0A0U5ECK3"/>
<dbReference type="Pfam" id="PF00356">
    <property type="entry name" value="LacI"/>
    <property type="match status" value="1"/>
</dbReference>
<dbReference type="InterPro" id="IPR046335">
    <property type="entry name" value="LacI/GalR-like_sensor"/>
</dbReference>
<dbReference type="EMBL" id="LN907827">
    <property type="protein sequence ID" value="CUU25213.1"/>
    <property type="molecule type" value="Genomic_DNA"/>
</dbReference>
<dbReference type="CDD" id="cd06267">
    <property type="entry name" value="PBP1_LacI_sugar_binding-like"/>
    <property type="match status" value="1"/>
</dbReference>
<keyword evidence="7" id="KW-1185">Reference proteome</keyword>